<dbReference type="OrthoDB" id="5814741at2759"/>
<dbReference type="PROSITE" id="PS50026">
    <property type="entry name" value="EGF_3"/>
    <property type="match status" value="1"/>
</dbReference>
<dbReference type="Pfam" id="PF00008">
    <property type="entry name" value="EGF"/>
    <property type="match status" value="1"/>
</dbReference>
<evidence type="ECO:0000313" key="4">
    <source>
        <dbReference type="EMBL" id="PAV82259.1"/>
    </source>
</evidence>
<dbReference type="STRING" id="2018661.A0A2A2L7V7"/>
<name>A0A2A2L7V7_9BILA</name>
<dbReference type="AlphaFoldDB" id="A0A2A2L7V7"/>
<protein>
    <recommendedName>
        <fullName evidence="3">EGF-like domain-containing protein</fullName>
    </recommendedName>
</protein>
<organism evidence="4 5">
    <name type="scientific">Diploscapter pachys</name>
    <dbReference type="NCBI Taxonomy" id="2018661"/>
    <lineage>
        <taxon>Eukaryota</taxon>
        <taxon>Metazoa</taxon>
        <taxon>Ecdysozoa</taxon>
        <taxon>Nematoda</taxon>
        <taxon>Chromadorea</taxon>
        <taxon>Rhabditida</taxon>
        <taxon>Rhabditina</taxon>
        <taxon>Rhabditomorpha</taxon>
        <taxon>Rhabditoidea</taxon>
        <taxon>Rhabditidae</taxon>
        <taxon>Diploscapter</taxon>
    </lineage>
</organism>
<evidence type="ECO:0000256" key="2">
    <source>
        <dbReference type="SAM" id="MobiDB-lite"/>
    </source>
</evidence>
<dbReference type="PANTHER" id="PTHR24033">
    <property type="entry name" value="EGF-LIKE DOMAIN-CONTAINING PROTEIN"/>
    <property type="match status" value="1"/>
</dbReference>
<dbReference type="InterPro" id="IPR000742">
    <property type="entry name" value="EGF"/>
</dbReference>
<sequence length="983" mass="111392">MEHCYCLNGGRVNNTWPECSCQCLSLYTGKNCERMITCADMAQDCQHNATCVDVETGPFCNCTGTEFTGKFCETELFRSFNIFFNGEPQNQMIVSRNFSSYLTRNMTVCLFLMDIAADPTSSFAPFMALQDQIQTILFSSQRVDYVTNEQKIELKDWNISTRDWHSFRDQTATLELAPASDARIFHGYISLAQIFDYSLPESRIASSSSLCGLNGTDLNPFISWDKSFTKVSPANPGAKQEQPGICNNLQLLLTIASIPPVTGLSCVMQNSFHLLIVLFVLAKHAATTNVMGQCAAYLECRNELMEEHWRCSADARGTTDKVCGIEAVQIEMKVANYKKEMLYVGCIAREAERYFMQFRDKLKSMIEENDAECSEEKIKREQQSLEGRTCWSQMLFKTQTCFRMAKCCPVASICDLELMSTSLGNTLKSLKQKTTRLVDACEHRMKWLIEHRSMEDSEKNFANQVIQAAEELKRTSLRFNLDNISGTMNSRSPKNRKKKLYLNVSEKDSPFGPFQANYLKQDKNQFYDRSLSRCNCPQLLLFIIWVYDLLGTKDQPTQDTDAPYSSSLNPTILAYALSPPQFPPTVDRMDIVPNVVAHSENAEQALKNRQREPLPLSPDSQFDIAVPIENRKLLRSERLRLRKRPKNMKRILIVKQTRGLPIRAGWKSVESKKGRLMVGDITKAIEDEKSDDSLITLALHPIHSYISIPEPTAPPRVETPTADSNPLEGFSEIGTIEAIGLEELDKESIEPLTTKSVTKYSTHRKPKKRITITLPAMTKFPTSAQTSTTEMPLTTVSLTTTQPTTTTTSSQTEMTTTQKMTTPIQLTTYEVKPISEPPQPTFIPPVVIVPPKVVDRNIILPNGTKVEDNENIEVTNRQMELEYLSCIERSNNKTMEENDEVCWGAENKDRNDLEKDRKDNEGCVQQLVRKRKHCQKLALCCTSSHRCRQLIDNSMLAMQLNEMKRQLIYAAAGCQMLISTSPR</sequence>
<reference evidence="4 5" key="1">
    <citation type="journal article" date="2017" name="Curr. Biol.">
        <title>Genome architecture and evolution of a unichromosomal asexual nematode.</title>
        <authorList>
            <person name="Fradin H."/>
            <person name="Zegar C."/>
            <person name="Gutwein M."/>
            <person name="Lucas J."/>
            <person name="Kovtun M."/>
            <person name="Corcoran D."/>
            <person name="Baugh L.R."/>
            <person name="Kiontke K."/>
            <person name="Gunsalus K."/>
            <person name="Fitch D.H."/>
            <person name="Piano F."/>
        </authorList>
    </citation>
    <scope>NUCLEOTIDE SEQUENCE [LARGE SCALE GENOMIC DNA]</scope>
    <source>
        <strain evidence="4">PF1309</strain>
    </source>
</reference>
<keyword evidence="1" id="KW-0245">EGF-like domain</keyword>
<dbReference type="EMBL" id="LIAE01007072">
    <property type="protein sequence ID" value="PAV82259.1"/>
    <property type="molecule type" value="Genomic_DNA"/>
</dbReference>
<feature type="domain" description="EGF-like" evidence="3">
    <location>
        <begin position="34"/>
        <end position="73"/>
    </location>
</feature>
<feature type="region of interest" description="Disordered" evidence="2">
    <location>
        <begin position="709"/>
        <end position="728"/>
    </location>
</feature>
<dbReference type="InterPro" id="IPR051830">
    <property type="entry name" value="NOTCH_homolog"/>
</dbReference>
<keyword evidence="5" id="KW-1185">Reference proteome</keyword>
<evidence type="ECO:0000256" key="1">
    <source>
        <dbReference type="PROSITE-ProRule" id="PRU00076"/>
    </source>
</evidence>
<evidence type="ECO:0000259" key="3">
    <source>
        <dbReference type="PROSITE" id="PS50026"/>
    </source>
</evidence>
<accession>A0A2A2L7V7</accession>
<dbReference type="Gene3D" id="2.10.25.10">
    <property type="entry name" value="Laminin"/>
    <property type="match status" value="1"/>
</dbReference>
<gene>
    <name evidence="4" type="ORF">WR25_24514</name>
</gene>
<comment type="caution">
    <text evidence="1">Lacks conserved residue(s) required for the propagation of feature annotation.</text>
</comment>
<evidence type="ECO:0000313" key="5">
    <source>
        <dbReference type="Proteomes" id="UP000218231"/>
    </source>
</evidence>
<dbReference type="Proteomes" id="UP000218231">
    <property type="component" value="Unassembled WGS sequence"/>
</dbReference>
<dbReference type="CDD" id="cd00054">
    <property type="entry name" value="EGF_CA"/>
    <property type="match status" value="1"/>
</dbReference>
<dbReference type="PANTHER" id="PTHR24033:SF232">
    <property type="entry name" value="LAMININ SUBUNIT GAMMA-2-RELATED"/>
    <property type="match status" value="1"/>
</dbReference>
<comment type="caution">
    <text evidence="4">The sequence shown here is derived from an EMBL/GenBank/DDBJ whole genome shotgun (WGS) entry which is preliminary data.</text>
</comment>
<proteinExistence type="predicted"/>